<feature type="domain" description="VOC" evidence="2">
    <location>
        <begin position="10"/>
        <end position="126"/>
    </location>
</feature>
<dbReference type="PANTHER" id="PTHR43279">
    <property type="entry name" value="CATECHOL-2,3-DIOXYGENASE"/>
    <property type="match status" value="1"/>
</dbReference>
<keyword evidence="4" id="KW-1185">Reference proteome</keyword>
<dbReference type="InterPro" id="IPR037523">
    <property type="entry name" value="VOC_core"/>
</dbReference>
<dbReference type="KEGG" id="haa:A5892_07280"/>
<name>A0A172YDH2_9GAMM</name>
<organism evidence="3 4">
    <name type="scientific">Halotalea alkalilenta</name>
    <dbReference type="NCBI Taxonomy" id="376489"/>
    <lineage>
        <taxon>Bacteria</taxon>
        <taxon>Pseudomonadati</taxon>
        <taxon>Pseudomonadota</taxon>
        <taxon>Gammaproteobacteria</taxon>
        <taxon>Oceanospirillales</taxon>
        <taxon>Halomonadaceae</taxon>
        <taxon>Halotalea</taxon>
    </lineage>
</organism>
<dbReference type="GO" id="GO:0046872">
    <property type="term" value="F:metal ion binding"/>
    <property type="evidence" value="ECO:0007669"/>
    <property type="project" value="UniProtKB-KW"/>
</dbReference>
<evidence type="ECO:0000313" key="4">
    <source>
        <dbReference type="Proteomes" id="UP000077875"/>
    </source>
</evidence>
<keyword evidence="1" id="KW-0479">Metal-binding</keyword>
<proteinExistence type="predicted"/>
<dbReference type="GO" id="GO:0004462">
    <property type="term" value="F:lactoylglutathione lyase activity"/>
    <property type="evidence" value="ECO:0007669"/>
    <property type="project" value="InterPro"/>
</dbReference>
<sequence>MSDVSQAPLAIERVTLVVNDLDKVSEYYQQMVGLELLKGDGTEHWLGAGDRTLLHLREDRAARRWSPREAGLFHTAFLLPNRADLGAWAQRAVDQRIAVSGASDHLVSEAIYLQDPEGNGIEIYTDRPRSSWHWKDGLVEMTTEALDLEGLLASATGEWRGAPIGTIVGHVHLQVGEIAAAEDFYIQRMGFDLTCRYPGGSFFSTGGYHHHIATNVWNSRGAPSRTQPSTGLSEIVLAATPAALERLAPKQTLLDPWGNEIALVTNSR</sequence>
<dbReference type="PROSITE" id="PS00934">
    <property type="entry name" value="GLYOXALASE_I_1"/>
    <property type="match status" value="1"/>
</dbReference>
<dbReference type="InterPro" id="IPR029068">
    <property type="entry name" value="Glyas_Bleomycin-R_OHBP_Dase"/>
</dbReference>
<evidence type="ECO:0000313" key="3">
    <source>
        <dbReference type="EMBL" id="ANF57288.1"/>
    </source>
</evidence>
<dbReference type="AlphaFoldDB" id="A0A172YDH2"/>
<dbReference type="Proteomes" id="UP000077875">
    <property type="component" value="Chromosome"/>
</dbReference>
<dbReference type="RefSeq" id="WP_064122244.1">
    <property type="nucleotide sequence ID" value="NZ_CP015243.1"/>
</dbReference>
<dbReference type="STRING" id="376489.A5892_07280"/>
<dbReference type="Gene3D" id="3.10.180.10">
    <property type="entry name" value="2,3-Dihydroxybiphenyl 1,2-Dioxygenase, domain 1"/>
    <property type="match status" value="2"/>
</dbReference>
<dbReference type="PROSITE" id="PS51819">
    <property type="entry name" value="VOC"/>
    <property type="match status" value="1"/>
</dbReference>
<dbReference type="SUPFAM" id="SSF54593">
    <property type="entry name" value="Glyoxalase/Bleomycin resistance protein/Dihydroxybiphenyl dioxygenase"/>
    <property type="match status" value="2"/>
</dbReference>
<dbReference type="InterPro" id="IPR018146">
    <property type="entry name" value="Glyoxalase_1_CS"/>
</dbReference>
<dbReference type="PANTHER" id="PTHR43279:SF1">
    <property type="entry name" value="CATECHOL-2,3-DIOXYGENASE"/>
    <property type="match status" value="1"/>
</dbReference>
<protein>
    <submittedName>
        <fullName evidence="3">Glyoxalase</fullName>
    </submittedName>
</protein>
<evidence type="ECO:0000256" key="1">
    <source>
        <dbReference type="ARBA" id="ARBA00022723"/>
    </source>
</evidence>
<gene>
    <name evidence="3" type="ORF">A5892_07280</name>
</gene>
<accession>A0A172YDH2</accession>
<dbReference type="InterPro" id="IPR004360">
    <property type="entry name" value="Glyas_Fos-R_dOase_dom"/>
</dbReference>
<dbReference type="EMBL" id="CP015243">
    <property type="protein sequence ID" value="ANF57288.1"/>
    <property type="molecule type" value="Genomic_DNA"/>
</dbReference>
<dbReference type="Pfam" id="PF00903">
    <property type="entry name" value="Glyoxalase"/>
    <property type="match status" value="2"/>
</dbReference>
<reference evidence="3 4" key="1">
    <citation type="submission" date="2016-04" db="EMBL/GenBank/DDBJ databases">
        <title>Complete Genome Sequence of Halotalea alkalilenta IHB B 13600.</title>
        <authorList>
            <person name="Swarnkar M.K."/>
            <person name="Sharma A."/>
            <person name="Kaushal K."/>
            <person name="Soni R."/>
            <person name="Rana S."/>
            <person name="Singh A.K."/>
            <person name="Gulati A."/>
        </authorList>
    </citation>
    <scope>NUCLEOTIDE SEQUENCE [LARGE SCALE GENOMIC DNA]</scope>
    <source>
        <strain evidence="3 4">IHB B 13600</strain>
    </source>
</reference>
<evidence type="ECO:0000259" key="2">
    <source>
        <dbReference type="PROSITE" id="PS51819"/>
    </source>
</evidence>